<keyword evidence="2" id="KW-0812">Transmembrane</keyword>
<dbReference type="Proteomes" id="UP000736672">
    <property type="component" value="Unassembled WGS sequence"/>
</dbReference>
<feature type="compositionally biased region" description="Polar residues" evidence="1">
    <location>
        <begin position="252"/>
        <end position="261"/>
    </location>
</feature>
<keyword evidence="3" id="KW-0732">Signal</keyword>
<evidence type="ECO:0000256" key="2">
    <source>
        <dbReference type="SAM" id="Phobius"/>
    </source>
</evidence>
<dbReference type="EMBL" id="JAGTJS010000033">
    <property type="protein sequence ID" value="KAH7231438.1"/>
    <property type="molecule type" value="Genomic_DNA"/>
</dbReference>
<sequence>MGHLLFVTLVLGTWTIRIANCMVLSKLTQRYNIGYRERPPAPTQFTDVLESGQLPEQQPTKIEEATLTLTLAGNPTCGFLSGSPGNAITCENRQPCFWEEDHLAAILCGVDSNADIHFACIEGEAALNPEICNDVCQGNRFNLLWQYSRLQMRIHTRADASDCIFHPQLAGRSKLVNFSLLKRNSYTIGRFCRYPRDLKRNHGTPPPGPRDNESPNIGAIVGGMIGGLIGLVLVASGIIWLLRRSKLRDRPTQPSSVNQSRPPERETRVYYEMSADNTPQS</sequence>
<feature type="transmembrane region" description="Helical" evidence="2">
    <location>
        <begin position="217"/>
        <end position="242"/>
    </location>
</feature>
<keyword evidence="5" id="KW-1185">Reference proteome</keyword>
<comment type="caution">
    <text evidence="4">The sequence shown here is derived from an EMBL/GenBank/DDBJ whole genome shotgun (WGS) entry which is preliminary data.</text>
</comment>
<feature type="signal peptide" evidence="3">
    <location>
        <begin position="1"/>
        <end position="21"/>
    </location>
</feature>
<evidence type="ECO:0000313" key="4">
    <source>
        <dbReference type="EMBL" id="KAH7231438.1"/>
    </source>
</evidence>
<feature type="chain" id="PRO_5040510787" evidence="3">
    <location>
        <begin position="22"/>
        <end position="281"/>
    </location>
</feature>
<protein>
    <submittedName>
        <fullName evidence="4">Uncharacterized protein</fullName>
    </submittedName>
</protein>
<evidence type="ECO:0000256" key="1">
    <source>
        <dbReference type="SAM" id="MobiDB-lite"/>
    </source>
</evidence>
<keyword evidence="2" id="KW-1133">Transmembrane helix</keyword>
<organism evidence="4 5">
    <name type="scientific">Fusarium solani</name>
    <name type="common">Filamentous fungus</name>
    <dbReference type="NCBI Taxonomy" id="169388"/>
    <lineage>
        <taxon>Eukaryota</taxon>
        <taxon>Fungi</taxon>
        <taxon>Dikarya</taxon>
        <taxon>Ascomycota</taxon>
        <taxon>Pezizomycotina</taxon>
        <taxon>Sordariomycetes</taxon>
        <taxon>Hypocreomycetidae</taxon>
        <taxon>Hypocreales</taxon>
        <taxon>Nectriaceae</taxon>
        <taxon>Fusarium</taxon>
        <taxon>Fusarium solani species complex</taxon>
    </lineage>
</organism>
<keyword evidence="2" id="KW-0472">Membrane</keyword>
<gene>
    <name evidence="4" type="ORF">B0J15DRAFT_472778</name>
</gene>
<dbReference type="AlphaFoldDB" id="A0A9P9G2V4"/>
<name>A0A9P9G2V4_FUSSL</name>
<dbReference type="OrthoDB" id="5347452at2759"/>
<accession>A0A9P9G2V4</accession>
<evidence type="ECO:0000313" key="5">
    <source>
        <dbReference type="Proteomes" id="UP000736672"/>
    </source>
</evidence>
<reference evidence="4" key="1">
    <citation type="journal article" date="2021" name="Nat. Commun.">
        <title>Genetic determinants of endophytism in the Arabidopsis root mycobiome.</title>
        <authorList>
            <person name="Mesny F."/>
            <person name="Miyauchi S."/>
            <person name="Thiergart T."/>
            <person name="Pickel B."/>
            <person name="Atanasova L."/>
            <person name="Karlsson M."/>
            <person name="Huettel B."/>
            <person name="Barry K.W."/>
            <person name="Haridas S."/>
            <person name="Chen C."/>
            <person name="Bauer D."/>
            <person name="Andreopoulos W."/>
            <person name="Pangilinan J."/>
            <person name="LaButti K."/>
            <person name="Riley R."/>
            <person name="Lipzen A."/>
            <person name="Clum A."/>
            <person name="Drula E."/>
            <person name="Henrissat B."/>
            <person name="Kohler A."/>
            <person name="Grigoriev I.V."/>
            <person name="Martin F.M."/>
            <person name="Hacquard S."/>
        </authorList>
    </citation>
    <scope>NUCLEOTIDE SEQUENCE</scope>
    <source>
        <strain evidence="4">FSSC 5 MPI-SDFR-AT-0091</strain>
    </source>
</reference>
<evidence type="ECO:0000256" key="3">
    <source>
        <dbReference type="SAM" id="SignalP"/>
    </source>
</evidence>
<feature type="region of interest" description="Disordered" evidence="1">
    <location>
        <begin position="250"/>
        <end position="281"/>
    </location>
</feature>
<proteinExistence type="predicted"/>